<dbReference type="InterPro" id="IPR017867">
    <property type="entry name" value="Tyr_phospatase_low_mol_wt"/>
</dbReference>
<dbReference type="RefSeq" id="WP_119115796.1">
    <property type="nucleotide sequence ID" value="NZ_QWVS01000004.1"/>
</dbReference>
<dbReference type="EMBL" id="QWVS01000004">
    <property type="protein sequence ID" value="RID88611.1"/>
    <property type="molecule type" value="Genomic_DNA"/>
</dbReference>
<dbReference type="AlphaFoldDB" id="A0A398BHT2"/>
<keyword evidence="7" id="KW-1185">Reference proteome</keyword>
<dbReference type="SUPFAM" id="SSF52788">
    <property type="entry name" value="Phosphotyrosine protein phosphatases I"/>
    <property type="match status" value="1"/>
</dbReference>
<accession>A0A398BHT2</accession>
<keyword evidence="3" id="KW-0904">Protein phosphatase</keyword>
<evidence type="ECO:0000313" key="7">
    <source>
        <dbReference type="Proteomes" id="UP000266016"/>
    </source>
</evidence>
<evidence type="ECO:0000256" key="1">
    <source>
        <dbReference type="ARBA" id="ARBA00011063"/>
    </source>
</evidence>
<dbReference type="PANTHER" id="PTHR11717">
    <property type="entry name" value="LOW MOLECULAR WEIGHT PROTEIN TYROSINE PHOSPHATASE"/>
    <property type="match status" value="1"/>
</dbReference>
<keyword evidence="2" id="KW-0378">Hydrolase</keyword>
<dbReference type="PANTHER" id="PTHR11717:SF31">
    <property type="entry name" value="LOW MOLECULAR WEIGHT PROTEIN-TYROSINE-PHOSPHATASE ETP-RELATED"/>
    <property type="match status" value="1"/>
</dbReference>
<dbReference type="InterPro" id="IPR023485">
    <property type="entry name" value="Ptyr_pPase"/>
</dbReference>
<name>A0A398BHT2_9BACI</name>
<dbReference type="InterPro" id="IPR036196">
    <property type="entry name" value="Ptyr_pPase_sf"/>
</dbReference>
<feature type="active site" description="Proton donor" evidence="4">
    <location>
        <position position="118"/>
    </location>
</feature>
<reference evidence="6 7" key="1">
    <citation type="submission" date="2018-08" db="EMBL/GenBank/DDBJ databases">
        <title>Bacillus jemisoniae sp. nov., Bacillus chryseoplanitiae sp. nov., Bacillus resnikiae sp. nov., and Bacillus frankliniae sp. nov., isolated from Viking spacecraft and associated surfaces.</title>
        <authorList>
            <person name="Seuylemezian A."/>
            <person name="Vaishampayan P."/>
        </authorList>
    </citation>
    <scope>NUCLEOTIDE SEQUENCE [LARGE SCALE GENOMIC DNA]</scope>
    <source>
        <strain evidence="6 7">MA001</strain>
    </source>
</reference>
<dbReference type="PRINTS" id="PR00719">
    <property type="entry name" value="LMWPTPASE"/>
</dbReference>
<dbReference type="GO" id="GO:0004725">
    <property type="term" value="F:protein tyrosine phosphatase activity"/>
    <property type="evidence" value="ECO:0007669"/>
    <property type="project" value="InterPro"/>
</dbReference>
<organism evidence="6 7">
    <name type="scientific">Peribacillus asahii</name>
    <dbReference type="NCBI Taxonomy" id="228899"/>
    <lineage>
        <taxon>Bacteria</taxon>
        <taxon>Bacillati</taxon>
        <taxon>Bacillota</taxon>
        <taxon>Bacilli</taxon>
        <taxon>Bacillales</taxon>
        <taxon>Bacillaceae</taxon>
        <taxon>Peribacillus</taxon>
    </lineage>
</organism>
<gene>
    <name evidence="6" type="ORF">D1953_03565</name>
</gene>
<dbReference type="SMART" id="SM00226">
    <property type="entry name" value="LMWPc"/>
    <property type="match status" value="1"/>
</dbReference>
<sequence>MIKILFVCTGNTCRSPMAEAILKDKNIPGVQVKSAGVYAATGQEASVYAEKTLREHNIIHHHSSMSLSEEELEWATHILTMTEGHKSTIINSFPNTLDKVFTLKEYVNDDINNTDVMDPYGGSQDVYRETFRELESLITKLIKKLGV</sequence>
<evidence type="ECO:0000256" key="3">
    <source>
        <dbReference type="ARBA" id="ARBA00022912"/>
    </source>
</evidence>
<proteinExistence type="inferred from homology"/>
<protein>
    <submittedName>
        <fullName evidence="6">Low molecular weight protein arginine phosphatase</fullName>
    </submittedName>
</protein>
<dbReference type="CDD" id="cd16344">
    <property type="entry name" value="LMWPAP"/>
    <property type="match status" value="1"/>
</dbReference>
<comment type="similarity">
    <text evidence="1">Belongs to the low molecular weight phosphotyrosine protein phosphatase family.</text>
</comment>
<feature type="domain" description="Phosphotyrosine protein phosphatase I" evidence="5">
    <location>
        <begin position="2"/>
        <end position="144"/>
    </location>
</feature>
<dbReference type="Proteomes" id="UP000266016">
    <property type="component" value="Unassembled WGS sequence"/>
</dbReference>
<feature type="active site" evidence="4">
    <location>
        <position position="14"/>
    </location>
</feature>
<dbReference type="Pfam" id="PF01451">
    <property type="entry name" value="LMWPc"/>
    <property type="match status" value="1"/>
</dbReference>
<evidence type="ECO:0000256" key="4">
    <source>
        <dbReference type="PIRSR" id="PIRSR617867-1"/>
    </source>
</evidence>
<evidence type="ECO:0000256" key="2">
    <source>
        <dbReference type="ARBA" id="ARBA00022801"/>
    </source>
</evidence>
<evidence type="ECO:0000313" key="6">
    <source>
        <dbReference type="EMBL" id="RID88611.1"/>
    </source>
</evidence>
<dbReference type="Gene3D" id="3.40.50.2300">
    <property type="match status" value="1"/>
</dbReference>
<evidence type="ECO:0000259" key="5">
    <source>
        <dbReference type="SMART" id="SM00226"/>
    </source>
</evidence>
<comment type="caution">
    <text evidence="6">The sequence shown here is derived from an EMBL/GenBank/DDBJ whole genome shotgun (WGS) entry which is preliminary data.</text>
</comment>
<dbReference type="InterPro" id="IPR050438">
    <property type="entry name" value="LMW_PTPase"/>
</dbReference>
<feature type="active site" description="Nucleophile" evidence="4">
    <location>
        <position position="8"/>
    </location>
</feature>